<feature type="transmembrane region" description="Helical" evidence="1">
    <location>
        <begin position="57"/>
        <end position="78"/>
    </location>
</feature>
<dbReference type="RefSeq" id="WP_236864396.1">
    <property type="nucleotide sequence ID" value="NZ_BAABAZ010000004.1"/>
</dbReference>
<keyword evidence="1" id="KW-0472">Membrane</keyword>
<dbReference type="EMBL" id="BAABAZ010000004">
    <property type="protein sequence ID" value="GAA4283135.1"/>
    <property type="molecule type" value="Genomic_DNA"/>
</dbReference>
<accession>A0ABP8EGQ5</accession>
<evidence type="ECO:0000256" key="1">
    <source>
        <dbReference type="SAM" id="Phobius"/>
    </source>
</evidence>
<reference evidence="3" key="1">
    <citation type="journal article" date="2019" name="Int. J. Syst. Evol. Microbiol.">
        <title>The Global Catalogue of Microorganisms (GCM) 10K type strain sequencing project: providing services to taxonomists for standard genome sequencing and annotation.</title>
        <authorList>
            <consortium name="The Broad Institute Genomics Platform"/>
            <consortium name="The Broad Institute Genome Sequencing Center for Infectious Disease"/>
            <person name="Wu L."/>
            <person name="Ma J."/>
        </authorList>
    </citation>
    <scope>NUCLEOTIDE SEQUENCE [LARGE SCALE GENOMIC DNA]</scope>
    <source>
        <strain evidence="3">JCM 17458</strain>
    </source>
</reference>
<evidence type="ECO:0000313" key="2">
    <source>
        <dbReference type="EMBL" id="GAA4283135.1"/>
    </source>
</evidence>
<feature type="transmembrane region" description="Helical" evidence="1">
    <location>
        <begin position="29"/>
        <end position="51"/>
    </location>
</feature>
<keyword evidence="1" id="KW-1133">Transmembrane helix</keyword>
<evidence type="ECO:0000313" key="3">
    <source>
        <dbReference type="Proteomes" id="UP001501586"/>
    </source>
</evidence>
<keyword evidence="1" id="KW-0812">Transmembrane</keyword>
<sequence length="178" mass="19317">MTKQEREHTLSRTEQMWITAEINGPGWNLFYGIALIVIAIGLAISVIVPSLELSATAIALAMAAAVAFGGVFLSRLGLRRVLPLQRLRHDRSAHLTEEVEFTGVTATRDLLLQQADSTPLVLRGPLPSTAQGEPAEDALLHEGQATLARYSDWDEQDAVPARLTFSDGCHAIGYVSRS</sequence>
<proteinExistence type="predicted"/>
<gene>
    <name evidence="2" type="ORF">GCM10022261_06660</name>
</gene>
<keyword evidence="3" id="KW-1185">Reference proteome</keyword>
<name>A0ABP8EGQ5_9MICO</name>
<comment type="caution">
    <text evidence="2">The sequence shown here is derived from an EMBL/GenBank/DDBJ whole genome shotgun (WGS) entry which is preliminary data.</text>
</comment>
<protein>
    <submittedName>
        <fullName evidence="2">Uncharacterized protein</fullName>
    </submittedName>
</protein>
<dbReference type="Proteomes" id="UP001501586">
    <property type="component" value="Unassembled WGS sequence"/>
</dbReference>
<organism evidence="2 3">
    <name type="scientific">Brevibacterium daeguense</name>
    <dbReference type="NCBI Taxonomy" id="909936"/>
    <lineage>
        <taxon>Bacteria</taxon>
        <taxon>Bacillati</taxon>
        <taxon>Actinomycetota</taxon>
        <taxon>Actinomycetes</taxon>
        <taxon>Micrococcales</taxon>
        <taxon>Brevibacteriaceae</taxon>
        <taxon>Brevibacterium</taxon>
    </lineage>
</organism>